<evidence type="ECO:0000256" key="4">
    <source>
        <dbReference type="RuleBase" id="RU000564"/>
    </source>
</evidence>
<dbReference type="InterPro" id="IPR042105">
    <property type="entry name" value="Ribosomal_bL31_sf"/>
</dbReference>
<dbReference type="GO" id="GO:0005840">
    <property type="term" value="C:ribosome"/>
    <property type="evidence" value="ECO:0007669"/>
    <property type="project" value="UniProtKB-KW"/>
</dbReference>
<accession>A0ABS5YC07</accession>
<gene>
    <name evidence="5" type="primary">rpmE</name>
    <name evidence="5" type="ORF">JZM24_11145</name>
</gene>
<keyword evidence="6" id="KW-1185">Reference proteome</keyword>
<dbReference type="InterPro" id="IPR002150">
    <property type="entry name" value="Ribosomal_bL31"/>
</dbReference>
<dbReference type="NCBIfam" id="TIGR00105">
    <property type="entry name" value="L31"/>
    <property type="match status" value="1"/>
</dbReference>
<comment type="caution">
    <text evidence="5">The sequence shown here is derived from an EMBL/GenBank/DDBJ whole genome shotgun (WGS) entry which is preliminary data.</text>
</comment>
<dbReference type="SUPFAM" id="SSF143800">
    <property type="entry name" value="L28p-like"/>
    <property type="match status" value="1"/>
</dbReference>
<organism evidence="5 6">
    <name type="scientific">Candidatus Sodalis endolongispinus</name>
    <dbReference type="NCBI Taxonomy" id="2812662"/>
    <lineage>
        <taxon>Bacteria</taxon>
        <taxon>Pseudomonadati</taxon>
        <taxon>Pseudomonadota</taxon>
        <taxon>Gammaproteobacteria</taxon>
        <taxon>Enterobacterales</taxon>
        <taxon>Bruguierivoracaceae</taxon>
        <taxon>Sodalis</taxon>
    </lineage>
</organism>
<comment type="subunit">
    <text evidence="1">Part of the 50S ribosomal subunit.</text>
</comment>
<evidence type="ECO:0000256" key="1">
    <source>
        <dbReference type="ARBA" id="ARBA00011838"/>
    </source>
</evidence>
<dbReference type="Pfam" id="PF01197">
    <property type="entry name" value="Ribosomal_L31"/>
    <property type="match status" value="1"/>
</dbReference>
<evidence type="ECO:0000256" key="3">
    <source>
        <dbReference type="ARBA" id="ARBA00023274"/>
    </source>
</evidence>
<keyword evidence="2 4" id="KW-0689">Ribosomal protein</keyword>
<dbReference type="InterPro" id="IPR034704">
    <property type="entry name" value="Ribosomal_bL28/bL31-like_sf"/>
</dbReference>
<dbReference type="EMBL" id="JAFJYC010000001">
    <property type="protein sequence ID" value="MBT9432541.1"/>
    <property type="molecule type" value="Genomic_DNA"/>
</dbReference>
<evidence type="ECO:0000313" key="5">
    <source>
        <dbReference type="EMBL" id="MBT9432541.1"/>
    </source>
</evidence>
<dbReference type="RefSeq" id="WP_215669674.1">
    <property type="nucleotide sequence ID" value="NZ_JAFJYC010000001.1"/>
</dbReference>
<evidence type="ECO:0000256" key="2">
    <source>
        <dbReference type="ARBA" id="ARBA00022980"/>
    </source>
</evidence>
<keyword evidence="3 4" id="KW-0687">Ribonucleoprotein</keyword>
<protein>
    <recommendedName>
        <fullName evidence="4">50S ribosomal protein L31</fullName>
    </recommendedName>
</protein>
<reference evidence="5 6" key="1">
    <citation type="journal article" date="2021" name="Genome Biol. Evol.">
        <title>The evolution of interdependence in a four-way mealybug symbiosis.</title>
        <authorList>
            <person name="Garber A.I."/>
            <person name="Kupper M."/>
            <person name="Laetsch D.R."/>
            <person name="Weldon S.R."/>
            <person name="Ladinsky M.S."/>
            <person name="Bjorkman P.J."/>
            <person name="McCutcheon J.P."/>
        </authorList>
    </citation>
    <scope>NUCLEOTIDE SEQUENCE [LARGE SCALE GENOMIC DNA]</scope>
    <source>
        <strain evidence="5">SOD</strain>
    </source>
</reference>
<dbReference type="Proteomes" id="UP000811282">
    <property type="component" value="Unassembled WGS sequence"/>
</dbReference>
<evidence type="ECO:0000313" key="6">
    <source>
        <dbReference type="Proteomes" id="UP000811282"/>
    </source>
</evidence>
<dbReference type="PRINTS" id="PR01249">
    <property type="entry name" value="RIBOSOMALL31"/>
</dbReference>
<name>A0ABS5YC07_9GAMM</name>
<proteinExistence type="inferred from homology"/>
<comment type="similarity">
    <text evidence="4">Belongs to the bacterial ribosomal protein bL31 family.</text>
</comment>
<dbReference type="Gene3D" id="4.10.830.30">
    <property type="entry name" value="Ribosomal protein L31"/>
    <property type="match status" value="1"/>
</dbReference>
<sequence>MVFHDTTANVWFKVGSTIVTIRSVEYEGETYPYVTLEVSSASHTYYTGKQRTVAKDGSTARFNQRFGRFLGQPS</sequence>